<dbReference type="EMBL" id="HAHK01000093">
    <property type="protein sequence ID" value="SNX33541.1"/>
    <property type="molecule type" value="Transcribed_RNA"/>
</dbReference>
<dbReference type="InterPro" id="IPR002413">
    <property type="entry name" value="V5_allergen-like"/>
</dbReference>
<reference evidence="5" key="2">
    <citation type="submission" date="2019-05" db="EMBL/GenBank/DDBJ databases">
        <title>Unravelling the molecular evolution of spider venoms.</title>
        <authorList>
            <person name="Pineda S."/>
        </authorList>
    </citation>
    <scope>NUCLEOTIDE SEQUENCE</scope>
</reference>
<dbReference type="InterPro" id="IPR035940">
    <property type="entry name" value="CAP_sf"/>
</dbReference>
<name>A0A4Q8K2G3_9ARAC</name>
<comment type="similarity">
    <text evidence="1">Belongs to the CRISP family.</text>
</comment>
<proteinExistence type="inferred from homology"/>
<dbReference type="SMART" id="SM00198">
    <property type="entry name" value="SCP"/>
    <property type="match status" value="1"/>
</dbReference>
<dbReference type="Pfam" id="PF00188">
    <property type="entry name" value="CAP"/>
    <property type="match status" value="1"/>
</dbReference>
<dbReference type="PRINTS" id="PR00838">
    <property type="entry name" value="V5ALLERGEN"/>
</dbReference>
<dbReference type="PRINTS" id="PR00837">
    <property type="entry name" value="V5TPXLIKE"/>
</dbReference>
<accession>A0A4Q8K2G3</accession>
<sequence length="248" mass="27558">MLILNMNGILFIVILSIVCSVSDCTQCKYAKFTSQHSGCKAANSNCEITSQTTSNAEKNTILQLHNSMRKKVALGQETRGAQPKASDMKQLSWDDSLAEVAKKHAEQCKFEHDCKDCRRTDNYPYVGQNIFVEFSSGDLNKNWNKVVKAWYDEVEYFSNNGVKKFTSGSGPVTGHYTQLVWGNTEKIGCGAVKYKSTRPNMKSEILYVCNYGPGGNIINSPVYTIGEPGSKCPSGFVRSTEQRGLCRK</sequence>
<dbReference type="InterPro" id="IPR034763">
    <property type="entry name" value="P14a_insect"/>
</dbReference>
<dbReference type="InterPro" id="IPR018244">
    <property type="entry name" value="Allrgn_V5/Tpx1_CS"/>
</dbReference>
<dbReference type="InterPro" id="IPR014044">
    <property type="entry name" value="CAP_dom"/>
</dbReference>
<dbReference type="PIRSF" id="PIRSF038921">
    <property type="entry name" value="P14a"/>
    <property type="match status" value="1"/>
</dbReference>
<dbReference type="InterPro" id="IPR001283">
    <property type="entry name" value="CRISP-related"/>
</dbReference>
<feature type="signal peptide" evidence="3">
    <location>
        <begin position="1"/>
        <end position="24"/>
    </location>
</feature>
<evidence type="ECO:0000256" key="1">
    <source>
        <dbReference type="ARBA" id="ARBA00009923"/>
    </source>
</evidence>
<dbReference type="EMBL" id="HAHK01000015">
    <property type="protein sequence ID" value="SNX32817.1"/>
    <property type="molecule type" value="Transcribed_RNA"/>
</dbReference>
<evidence type="ECO:0000256" key="3">
    <source>
        <dbReference type="SAM" id="SignalP"/>
    </source>
</evidence>
<dbReference type="CDD" id="cd05380">
    <property type="entry name" value="CAP_euk"/>
    <property type="match status" value="1"/>
</dbReference>
<dbReference type="PROSITE" id="PS01009">
    <property type="entry name" value="CRISP_1"/>
    <property type="match status" value="1"/>
</dbReference>
<dbReference type="PROSITE" id="PS01010">
    <property type="entry name" value="CRISP_2"/>
    <property type="match status" value="1"/>
</dbReference>
<evidence type="ECO:0000259" key="4">
    <source>
        <dbReference type="SMART" id="SM00198"/>
    </source>
</evidence>
<keyword evidence="2 3" id="KW-0732">Signal</keyword>
<dbReference type="AlphaFoldDB" id="A0A4Q8K2G3"/>
<dbReference type="SUPFAM" id="SSF55797">
    <property type="entry name" value="PR-1-like"/>
    <property type="match status" value="1"/>
</dbReference>
<dbReference type="Gene3D" id="3.40.33.10">
    <property type="entry name" value="CAP"/>
    <property type="match status" value="1"/>
</dbReference>
<evidence type="ECO:0000256" key="2">
    <source>
        <dbReference type="ARBA" id="ARBA00022729"/>
    </source>
</evidence>
<organism evidence="5">
    <name type="scientific">Liphistius sp. SGP-2016</name>
    <dbReference type="NCBI Taxonomy" id="1905180"/>
    <lineage>
        <taxon>Eukaryota</taxon>
        <taxon>Metazoa</taxon>
        <taxon>Ecdysozoa</taxon>
        <taxon>Arthropoda</taxon>
        <taxon>Chelicerata</taxon>
        <taxon>Arachnida</taxon>
        <taxon>Araneae</taxon>
        <taxon>Mesothelae</taxon>
        <taxon>Liphistiidae</taxon>
        <taxon>Liphistius</taxon>
    </lineage>
</organism>
<dbReference type="GO" id="GO:0005576">
    <property type="term" value="C:extracellular region"/>
    <property type="evidence" value="ECO:0007669"/>
    <property type="project" value="InterPro"/>
</dbReference>
<dbReference type="PANTHER" id="PTHR10334">
    <property type="entry name" value="CYSTEINE-RICH SECRETORY PROTEIN-RELATED"/>
    <property type="match status" value="1"/>
</dbReference>
<reference evidence="5" key="1">
    <citation type="submission" date="2017-05" db="EMBL/GenBank/DDBJ databases">
        <authorList>
            <person name="QRISCLOUD D."/>
        </authorList>
    </citation>
    <scope>NUCLEOTIDE SEQUENCE</scope>
</reference>
<protein>
    <submittedName>
        <fullName evidence="5">U11-Liphistoxin-Lsp1a_1</fullName>
    </submittedName>
</protein>
<feature type="domain" description="SCP" evidence="4">
    <location>
        <begin position="56"/>
        <end position="219"/>
    </location>
</feature>
<feature type="chain" id="PRO_5033444296" evidence="3">
    <location>
        <begin position="25"/>
        <end position="248"/>
    </location>
</feature>
<evidence type="ECO:0000313" key="5">
    <source>
        <dbReference type="EMBL" id="SNX33541.1"/>
    </source>
</evidence>